<keyword evidence="6 8" id="KW-1133">Transmembrane helix</keyword>
<dbReference type="InterPro" id="IPR050638">
    <property type="entry name" value="AA-Vitamin_Transporters"/>
</dbReference>
<evidence type="ECO:0000259" key="9">
    <source>
        <dbReference type="Pfam" id="PF00892"/>
    </source>
</evidence>
<dbReference type="PANTHER" id="PTHR32322:SF2">
    <property type="entry name" value="EAMA DOMAIN-CONTAINING PROTEIN"/>
    <property type="match status" value="1"/>
</dbReference>
<gene>
    <name evidence="10" type="primary">rarD</name>
    <name evidence="10" type="ORF">M3M28_09585</name>
</gene>
<feature type="transmembrane region" description="Helical" evidence="8">
    <location>
        <begin position="259"/>
        <end position="279"/>
    </location>
</feature>
<feature type="transmembrane region" description="Helical" evidence="8">
    <location>
        <begin position="86"/>
        <end position="105"/>
    </location>
</feature>
<evidence type="ECO:0000256" key="1">
    <source>
        <dbReference type="ARBA" id="ARBA00004651"/>
    </source>
</evidence>
<evidence type="ECO:0000313" key="10">
    <source>
        <dbReference type="EMBL" id="UQN14300.1"/>
    </source>
</evidence>
<evidence type="ECO:0000256" key="5">
    <source>
        <dbReference type="ARBA" id="ARBA00022692"/>
    </source>
</evidence>
<feature type="transmembrane region" description="Helical" evidence="8">
    <location>
        <begin position="21"/>
        <end position="40"/>
    </location>
</feature>
<protein>
    <submittedName>
        <fullName evidence="10">EamA family transporter RarD</fullName>
    </submittedName>
</protein>
<feature type="domain" description="EamA" evidence="9">
    <location>
        <begin position="166"/>
        <end position="299"/>
    </location>
</feature>
<dbReference type="EMBL" id="CP097160">
    <property type="protein sequence ID" value="UQN14300.1"/>
    <property type="molecule type" value="Genomic_DNA"/>
</dbReference>
<evidence type="ECO:0000256" key="2">
    <source>
        <dbReference type="ARBA" id="ARBA00007362"/>
    </source>
</evidence>
<dbReference type="PANTHER" id="PTHR32322">
    <property type="entry name" value="INNER MEMBRANE TRANSPORTER"/>
    <property type="match status" value="1"/>
</dbReference>
<organism evidence="10">
    <name type="scientific">Gulosibacter sediminis</name>
    <dbReference type="NCBI Taxonomy" id="1729695"/>
    <lineage>
        <taxon>Bacteria</taxon>
        <taxon>Bacillati</taxon>
        <taxon>Actinomycetota</taxon>
        <taxon>Actinomycetes</taxon>
        <taxon>Micrococcales</taxon>
        <taxon>Microbacteriaceae</taxon>
        <taxon>Gulosibacter</taxon>
    </lineage>
</organism>
<feature type="transmembrane region" description="Helical" evidence="8">
    <location>
        <begin position="117"/>
        <end position="134"/>
    </location>
</feature>
<dbReference type="InterPro" id="IPR037185">
    <property type="entry name" value="EmrE-like"/>
</dbReference>
<feature type="domain" description="EamA" evidence="9">
    <location>
        <begin position="21"/>
        <end position="157"/>
    </location>
</feature>
<proteinExistence type="inferred from homology"/>
<dbReference type="InterPro" id="IPR000620">
    <property type="entry name" value="EamA_dom"/>
</dbReference>
<evidence type="ECO:0000256" key="4">
    <source>
        <dbReference type="ARBA" id="ARBA00022475"/>
    </source>
</evidence>
<feature type="transmembrane region" description="Helical" evidence="8">
    <location>
        <begin position="52"/>
        <end position="74"/>
    </location>
</feature>
<feature type="transmembrane region" description="Helical" evidence="8">
    <location>
        <begin position="285"/>
        <end position="304"/>
    </location>
</feature>
<accession>A0ABY4MV52</accession>
<name>A0ABY4MV52_9MICO</name>
<keyword evidence="7 8" id="KW-0472">Membrane</keyword>
<evidence type="ECO:0000256" key="7">
    <source>
        <dbReference type="ARBA" id="ARBA00023136"/>
    </source>
</evidence>
<feature type="transmembrane region" description="Helical" evidence="8">
    <location>
        <begin position="192"/>
        <end position="212"/>
    </location>
</feature>
<feature type="transmembrane region" description="Helical" evidence="8">
    <location>
        <begin position="232"/>
        <end position="252"/>
    </location>
</feature>
<feature type="transmembrane region" description="Helical" evidence="8">
    <location>
        <begin position="141"/>
        <end position="159"/>
    </location>
</feature>
<comment type="subcellular location">
    <subcellularLocation>
        <location evidence="1">Cell membrane</location>
        <topology evidence="1">Multi-pass membrane protein</topology>
    </subcellularLocation>
</comment>
<keyword evidence="5 8" id="KW-0812">Transmembrane</keyword>
<sequence>MTNSATSPASAPERSGSTQTTGLILGISSFAVWGLLPLYLQTVKPTSTFEIIAWRIVLSVLFCFAVLLIARRWGAFTRIIKNWRSMLFLGLASLAVFANWTLYVLTVEVGRSLEGSLGYYLNPLISMLLGMVFLRERLRPLQWVAVAFATASFIVMVVAYGEPPWLSLAIACSFAIYGLLKKQVGRSVDPIAGLTMETLWLAPLGIGILIFIEVTSGLTMGRVSGGHTTMLLLAGVMTSVPLLLFAAATARLSLVEVGIVQYVAPTMQFIFGVVLLHEPMPPERWLGFGLVWLGLVFFTIDLVIDVGRRRRRTRVEPDPTGEINVV</sequence>
<reference evidence="10" key="1">
    <citation type="submission" date="2022-05" db="EMBL/GenBank/DDBJ databases">
        <title>Complete genome sequence of toluene-degrading Gulosibacter sediminis strain ACHW.36C.</title>
        <authorList>
            <person name="Wai A.C."/>
            <person name="Lai G.K."/>
            <person name="Griffin S.D."/>
            <person name="Leung F.C."/>
        </authorList>
    </citation>
    <scope>NUCLEOTIDE SEQUENCE [LARGE SCALE GENOMIC DNA]</scope>
    <source>
        <strain evidence="10">ACHW.36C</strain>
    </source>
</reference>
<feature type="transmembrane region" description="Helical" evidence="8">
    <location>
        <begin position="165"/>
        <end position="180"/>
    </location>
</feature>
<evidence type="ECO:0000256" key="8">
    <source>
        <dbReference type="SAM" id="Phobius"/>
    </source>
</evidence>
<comment type="similarity">
    <text evidence="2">Belongs to the EamA transporter family.</text>
</comment>
<dbReference type="InterPro" id="IPR004626">
    <property type="entry name" value="RarD"/>
</dbReference>
<dbReference type="NCBIfam" id="TIGR00688">
    <property type="entry name" value="rarD"/>
    <property type="match status" value="1"/>
</dbReference>
<evidence type="ECO:0000256" key="6">
    <source>
        <dbReference type="ARBA" id="ARBA00022989"/>
    </source>
</evidence>
<dbReference type="Pfam" id="PF00892">
    <property type="entry name" value="EamA"/>
    <property type="match status" value="2"/>
</dbReference>
<keyword evidence="3" id="KW-0813">Transport</keyword>
<keyword evidence="4" id="KW-1003">Cell membrane</keyword>
<evidence type="ECO:0000256" key="3">
    <source>
        <dbReference type="ARBA" id="ARBA00022448"/>
    </source>
</evidence>
<dbReference type="SUPFAM" id="SSF103481">
    <property type="entry name" value="Multidrug resistance efflux transporter EmrE"/>
    <property type="match status" value="2"/>
</dbReference>